<keyword evidence="2" id="KW-1185">Reference proteome</keyword>
<dbReference type="SUPFAM" id="SSF52540">
    <property type="entry name" value="P-loop containing nucleoside triphosphate hydrolases"/>
    <property type="match status" value="1"/>
</dbReference>
<dbReference type="STRING" id="443610.VE25_11485"/>
<reference evidence="1 2" key="1">
    <citation type="submission" date="2015-03" db="EMBL/GenBank/DDBJ databases">
        <authorList>
            <person name="Hassan Y.I."/>
            <person name="Lepp D."/>
            <person name="Li X.-Z."/>
            <person name="Zhou T."/>
        </authorList>
    </citation>
    <scope>NUCLEOTIDE SEQUENCE [LARGE SCALE GENOMIC DNA]</scope>
    <source>
        <strain evidence="1 2">BD-c194</strain>
    </source>
</reference>
<dbReference type="InterPro" id="IPR050445">
    <property type="entry name" value="Bact_polysacc_biosynth/exp"/>
</dbReference>
<gene>
    <name evidence="1" type="ORF">VE25_11485</name>
</gene>
<evidence type="ECO:0000313" key="1">
    <source>
        <dbReference type="EMBL" id="KKB11801.1"/>
    </source>
</evidence>
<proteinExistence type="predicted"/>
<comment type="caution">
    <text evidence="1">The sequence shown here is derived from an EMBL/GenBank/DDBJ whole genome shotgun (WGS) entry which is preliminary data.</text>
</comment>
<name>A0A0F5FSF7_9HYPH</name>
<dbReference type="PANTHER" id="PTHR32309:SF13">
    <property type="entry name" value="FERRIC ENTEROBACTIN TRANSPORT PROTEIN FEPE"/>
    <property type="match status" value="1"/>
</dbReference>
<sequence length="249" mass="26948">MLAPPHLSDAPAGEIEGDAVWQGLHLMAPKQSIGRDHRIVLDAKRAPSPAWDELRTRTALTMAQNHWSVLGITSPTPGCGRTTVALNLALGLSRQNNCRVVLLDFDLRKAGMAALLQVDRSLPFADFLSGATKVQQSFIRVSNSLAIGCNTRPESRASELLLDAGVQLALADVRRQLKPDIMILDLAAMIGSDGVLACLPLVDCMMLVAEAEKTSFGEIDVCERELSERSNLLGIVLNKCRHGPARYGF</sequence>
<dbReference type="GO" id="GO:0005886">
    <property type="term" value="C:plasma membrane"/>
    <property type="evidence" value="ECO:0007669"/>
    <property type="project" value="TreeGrafter"/>
</dbReference>
<dbReference type="AlphaFoldDB" id="A0A0F5FSF7"/>
<evidence type="ECO:0008006" key="3">
    <source>
        <dbReference type="Google" id="ProtNLM"/>
    </source>
</evidence>
<dbReference type="PATRIC" id="fig|443610.3.peg.501"/>
<dbReference type="PANTHER" id="PTHR32309">
    <property type="entry name" value="TYROSINE-PROTEIN KINASE"/>
    <property type="match status" value="1"/>
</dbReference>
<organism evidence="1 2">
    <name type="scientific">Devosia geojensis</name>
    <dbReference type="NCBI Taxonomy" id="443610"/>
    <lineage>
        <taxon>Bacteria</taxon>
        <taxon>Pseudomonadati</taxon>
        <taxon>Pseudomonadota</taxon>
        <taxon>Alphaproteobacteria</taxon>
        <taxon>Hyphomicrobiales</taxon>
        <taxon>Devosiaceae</taxon>
        <taxon>Devosia</taxon>
    </lineage>
</organism>
<accession>A0A0F5FSF7</accession>
<evidence type="ECO:0000313" key="2">
    <source>
        <dbReference type="Proteomes" id="UP000033632"/>
    </source>
</evidence>
<dbReference type="Proteomes" id="UP000033632">
    <property type="component" value="Unassembled WGS sequence"/>
</dbReference>
<dbReference type="Gene3D" id="3.40.50.300">
    <property type="entry name" value="P-loop containing nucleotide triphosphate hydrolases"/>
    <property type="match status" value="1"/>
</dbReference>
<protein>
    <recommendedName>
        <fullName evidence="3">CobQ/CobB/MinD/ParA nucleotide binding domain-containing protein</fullName>
    </recommendedName>
</protein>
<dbReference type="InterPro" id="IPR027417">
    <property type="entry name" value="P-loop_NTPase"/>
</dbReference>
<dbReference type="EMBL" id="JZEX01000108">
    <property type="protein sequence ID" value="KKB11801.1"/>
    <property type="molecule type" value="Genomic_DNA"/>
</dbReference>
<dbReference type="GO" id="GO:0004713">
    <property type="term" value="F:protein tyrosine kinase activity"/>
    <property type="evidence" value="ECO:0007669"/>
    <property type="project" value="TreeGrafter"/>
</dbReference>